<gene>
    <name evidence="4" type="ORF">PENANT_c016G01679</name>
</gene>
<evidence type="ECO:0000256" key="2">
    <source>
        <dbReference type="ARBA" id="ARBA00023026"/>
    </source>
</evidence>
<dbReference type="GO" id="GO:0008061">
    <property type="term" value="F:chitin binding"/>
    <property type="evidence" value="ECO:0007669"/>
    <property type="project" value="UniProtKB-KW"/>
</dbReference>
<dbReference type="Gene3D" id="3.10.350.10">
    <property type="entry name" value="LysM domain"/>
    <property type="match status" value="1"/>
</dbReference>
<sequence>MDNSNCNCSQWYTVQDSDKCAKVSLAHSISLTDFYFLNPEIDANCTNLELDEAYHIKPVGSITSYPNHTVAGVLPTTVKPVTFTYVNINIPLATSDPRYVVPGTALLPSASGTILGYYDYENPSNYTS</sequence>
<organism evidence="4 5">
    <name type="scientific">Penicillium antarcticum</name>
    <dbReference type="NCBI Taxonomy" id="416450"/>
    <lineage>
        <taxon>Eukaryota</taxon>
        <taxon>Fungi</taxon>
        <taxon>Dikarya</taxon>
        <taxon>Ascomycota</taxon>
        <taxon>Pezizomycotina</taxon>
        <taxon>Eurotiomycetes</taxon>
        <taxon>Eurotiomycetidae</taxon>
        <taxon>Eurotiales</taxon>
        <taxon>Aspergillaceae</taxon>
        <taxon>Penicillium</taxon>
    </lineage>
</organism>
<dbReference type="InterPro" id="IPR036779">
    <property type="entry name" value="LysM_dom_sf"/>
</dbReference>
<dbReference type="PROSITE" id="PS51782">
    <property type="entry name" value="LYSM"/>
    <property type="match status" value="1"/>
</dbReference>
<keyword evidence="5" id="KW-1185">Reference proteome</keyword>
<feature type="domain" description="LysM" evidence="3">
    <location>
        <begin position="10"/>
        <end position="56"/>
    </location>
</feature>
<dbReference type="PANTHER" id="PTHR34997:SF1">
    <property type="entry name" value="PEPTIDOGLYCAN-BINDING LYSIN DOMAIN"/>
    <property type="match status" value="1"/>
</dbReference>
<evidence type="ECO:0000256" key="1">
    <source>
        <dbReference type="ARBA" id="ARBA00022669"/>
    </source>
</evidence>
<keyword evidence="1" id="KW-0147">Chitin-binding</keyword>
<dbReference type="EMBL" id="MDYN01000016">
    <property type="protein sequence ID" value="OQD83582.1"/>
    <property type="molecule type" value="Genomic_DNA"/>
</dbReference>
<comment type="caution">
    <text evidence="4">The sequence shown here is derived from an EMBL/GenBank/DDBJ whole genome shotgun (WGS) entry which is preliminary data.</text>
</comment>
<dbReference type="InterPro" id="IPR052210">
    <property type="entry name" value="LysM1-like"/>
</dbReference>
<evidence type="ECO:0000259" key="3">
    <source>
        <dbReference type="PROSITE" id="PS51782"/>
    </source>
</evidence>
<dbReference type="PANTHER" id="PTHR34997">
    <property type="entry name" value="AM15"/>
    <property type="match status" value="1"/>
</dbReference>
<evidence type="ECO:0000313" key="4">
    <source>
        <dbReference type="EMBL" id="OQD83582.1"/>
    </source>
</evidence>
<evidence type="ECO:0000313" key="5">
    <source>
        <dbReference type="Proteomes" id="UP000191672"/>
    </source>
</evidence>
<dbReference type="AlphaFoldDB" id="A0A1V6Q3X0"/>
<dbReference type="SUPFAM" id="SSF54106">
    <property type="entry name" value="LysM domain"/>
    <property type="match status" value="1"/>
</dbReference>
<dbReference type="STRING" id="416450.A0A1V6Q3X0"/>
<proteinExistence type="predicted"/>
<dbReference type="Proteomes" id="UP000191672">
    <property type="component" value="Unassembled WGS sequence"/>
</dbReference>
<reference evidence="5" key="1">
    <citation type="journal article" date="2017" name="Nat. Microbiol.">
        <title>Global analysis of biosynthetic gene clusters reveals vast potential of secondary metabolite production in Penicillium species.</title>
        <authorList>
            <person name="Nielsen J.C."/>
            <person name="Grijseels S."/>
            <person name="Prigent S."/>
            <person name="Ji B."/>
            <person name="Dainat J."/>
            <person name="Nielsen K.F."/>
            <person name="Frisvad J.C."/>
            <person name="Workman M."/>
            <person name="Nielsen J."/>
        </authorList>
    </citation>
    <scope>NUCLEOTIDE SEQUENCE [LARGE SCALE GENOMIC DNA]</scope>
    <source>
        <strain evidence="5">IBT 31811</strain>
    </source>
</reference>
<dbReference type="InterPro" id="IPR018392">
    <property type="entry name" value="LysM"/>
</dbReference>
<accession>A0A1V6Q3X0</accession>
<keyword evidence="2" id="KW-0843">Virulence</keyword>
<name>A0A1V6Q3X0_9EURO</name>
<dbReference type="OrthoDB" id="5985073at2759"/>
<dbReference type="CDD" id="cd00118">
    <property type="entry name" value="LysM"/>
    <property type="match status" value="1"/>
</dbReference>
<protein>
    <recommendedName>
        <fullName evidence="3">LysM domain-containing protein</fullName>
    </recommendedName>
</protein>